<dbReference type="Proteomes" id="UP000583929">
    <property type="component" value="Unassembled WGS sequence"/>
</dbReference>
<keyword evidence="8" id="KW-0539">Nucleus</keyword>
<feature type="region of interest" description="Disordered" evidence="10">
    <location>
        <begin position="184"/>
        <end position="203"/>
    </location>
</feature>
<evidence type="ECO:0000256" key="9">
    <source>
        <dbReference type="PROSITE-ProRule" id="PRU00470"/>
    </source>
</evidence>
<keyword evidence="6" id="KW-0238">DNA-binding</keyword>
<evidence type="ECO:0000259" key="11">
    <source>
        <dbReference type="PROSITE" id="PS51141"/>
    </source>
</evidence>
<evidence type="ECO:0000256" key="3">
    <source>
        <dbReference type="ARBA" id="ARBA00022771"/>
    </source>
</evidence>
<reference evidence="12 13" key="1">
    <citation type="journal article" date="2020" name="bioRxiv">
        <title>Sequence and annotation of 42 cannabis genomes reveals extensive copy number variation in cannabinoid synthesis and pathogen resistance genes.</title>
        <authorList>
            <person name="Mckernan K.J."/>
            <person name="Helbert Y."/>
            <person name="Kane L.T."/>
            <person name="Ebling H."/>
            <person name="Zhang L."/>
            <person name="Liu B."/>
            <person name="Eaton Z."/>
            <person name="Mclaughlin S."/>
            <person name="Kingan S."/>
            <person name="Baybayan P."/>
            <person name="Concepcion G."/>
            <person name="Jordan M."/>
            <person name="Riva A."/>
            <person name="Barbazuk W."/>
            <person name="Harkins T."/>
        </authorList>
    </citation>
    <scope>NUCLEOTIDE SEQUENCE [LARGE SCALE GENOMIC DNA]</scope>
    <source>
        <strain evidence="13">cv. Jamaican Lion 4</strain>
        <tissue evidence="12">Leaf</tissue>
    </source>
</reference>
<evidence type="ECO:0000256" key="2">
    <source>
        <dbReference type="ARBA" id="ARBA00022723"/>
    </source>
</evidence>
<dbReference type="GO" id="GO:0003677">
    <property type="term" value="F:DNA binding"/>
    <property type="evidence" value="ECO:0007669"/>
    <property type="project" value="UniProtKB-KW"/>
</dbReference>
<dbReference type="PANTHER" id="PTHR31251">
    <property type="entry name" value="SQUAMOSA PROMOTER-BINDING-LIKE PROTEIN 4"/>
    <property type="match status" value="1"/>
</dbReference>
<name>A0A7J6G4M7_CANSA</name>
<feature type="domain" description="SBP-type" evidence="11">
    <location>
        <begin position="117"/>
        <end position="194"/>
    </location>
</feature>
<keyword evidence="2" id="KW-0479">Metal-binding</keyword>
<dbReference type="Pfam" id="PF03110">
    <property type="entry name" value="SBP"/>
    <property type="match status" value="1"/>
</dbReference>
<dbReference type="GO" id="GO:0005634">
    <property type="term" value="C:nucleus"/>
    <property type="evidence" value="ECO:0007669"/>
    <property type="project" value="UniProtKB-SubCell"/>
</dbReference>
<keyword evidence="5" id="KW-0805">Transcription regulation</keyword>
<gene>
    <name evidence="12" type="ORF">G4B88_031484</name>
</gene>
<keyword evidence="3 9" id="KW-0863">Zinc-finger</keyword>
<accession>A0A7J6G4M7</accession>
<evidence type="ECO:0000256" key="4">
    <source>
        <dbReference type="ARBA" id="ARBA00022833"/>
    </source>
</evidence>
<evidence type="ECO:0000313" key="12">
    <source>
        <dbReference type="EMBL" id="KAF4377818.1"/>
    </source>
</evidence>
<evidence type="ECO:0000256" key="7">
    <source>
        <dbReference type="ARBA" id="ARBA00023163"/>
    </source>
</evidence>
<feature type="region of interest" description="Disordered" evidence="10">
    <location>
        <begin position="87"/>
        <end position="112"/>
    </location>
</feature>
<evidence type="ECO:0000256" key="10">
    <source>
        <dbReference type="SAM" id="MobiDB-lite"/>
    </source>
</evidence>
<proteinExistence type="predicted"/>
<sequence>MAFADRSGEAKVEEEIEEKVRDFMDWNSKAPPSWEFTELEQQTFSNLGTVNGDYNKIIREDFSVDLKLGQVGNCSNNDLVDATWKESGVPRHVPSSSSSSPSGSSKRSRGSYNGSQTVSCLVDGCNADLSTCRDYHRRHKVCELHSKTPQVTIGGEKQRFCQQCSRFHSLEEFDEGKRSCRKRLDGHNRRRRKPQPEPFSRYGSLVSTYSGTQMLPFSSSLVYPSTAVVNPNWGGCVVKTEPESSLLYHHHHHHHQQQLPFLDKHNMFLGSTSPNNNNNNTNYKGDGSSNKLFPILQGHGPEVSARHHHHHPLLLRTLSQQCNEVPRSKLFYDKPLTSTTTTTTTSTTAQRIHNSDCALSLLSSPSPPQVQTSEMGLGHNIMSHLSSSISMAGQHQQHPTLQTHNNGLEPFMSSVLVTNGNGATTDVVHCSGMFSMGSDTHEPHQNLPSHWD</sequence>
<organism evidence="12 13">
    <name type="scientific">Cannabis sativa</name>
    <name type="common">Hemp</name>
    <name type="synonym">Marijuana</name>
    <dbReference type="NCBI Taxonomy" id="3483"/>
    <lineage>
        <taxon>Eukaryota</taxon>
        <taxon>Viridiplantae</taxon>
        <taxon>Streptophyta</taxon>
        <taxon>Embryophyta</taxon>
        <taxon>Tracheophyta</taxon>
        <taxon>Spermatophyta</taxon>
        <taxon>Magnoliopsida</taxon>
        <taxon>eudicotyledons</taxon>
        <taxon>Gunneridae</taxon>
        <taxon>Pentapetalae</taxon>
        <taxon>rosids</taxon>
        <taxon>fabids</taxon>
        <taxon>Rosales</taxon>
        <taxon>Cannabaceae</taxon>
        <taxon>Cannabis</taxon>
    </lineage>
</organism>
<evidence type="ECO:0000256" key="8">
    <source>
        <dbReference type="ARBA" id="ARBA00023242"/>
    </source>
</evidence>
<dbReference type="InterPro" id="IPR004333">
    <property type="entry name" value="SBP_dom"/>
</dbReference>
<comment type="subcellular location">
    <subcellularLocation>
        <location evidence="1">Nucleus</location>
    </subcellularLocation>
</comment>
<dbReference type="GO" id="GO:0008270">
    <property type="term" value="F:zinc ion binding"/>
    <property type="evidence" value="ECO:0007669"/>
    <property type="project" value="UniProtKB-KW"/>
</dbReference>
<keyword evidence="7" id="KW-0804">Transcription</keyword>
<dbReference type="SUPFAM" id="SSF103612">
    <property type="entry name" value="SBT domain"/>
    <property type="match status" value="1"/>
</dbReference>
<dbReference type="InterPro" id="IPR044817">
    <property type="entry name" value="SBP-like"/>
</dbReference>
<evidence type="ECO:0000256" key="1">
    <source>
        <dbReference type="ARBA" id="ARBA00004123"/>
    </source>
</evidence>
<keyword evidence="13" id="KW-1185">Reference proteome</keyword>
<comment type="caution">
    <text evidence="12">The sequence shown here is derived from an EMBL/GenBank/DDBJ whole genome shotgun (WGS) entry which is preliminary data.</text>
</comment>
<feature type="compositionally biased region" description="Low complexity" evidence="10">
    <location>
        <begin position="90"/>
        <end position="105"/>
    </location>
</feature>
<dbReference type="PROSITE" id="PS51141">
    <property type="entry name" value="ZF_SBP"/>
    <property type="match status" value="1"/>
</dbReference>
<dbReference type="EMBL" id="JAATIQ010000141">
    <property type="protein sequence ID" value="KAF4377818.1"/>
    <property type="molecule type" value="Genomic_DNA"/>
</dbReference>
<dbReference type="AlphaFoldDB" id="A0A7J6G4M7"/>
<keyword evidence="4" id="KW-0862">Zinc</keyword>
<evidence type="ECO:0000256" key="5">
    <source>
        <dbReference type="ARBA" id="ARBA00023015"/>
    </source>
</evidence>
<dbReference type="FunFam" id="4.10.1100.10:FF:000001">
    <property type="entry name" value="Squamosa promoter-binding-like protein 14"/>
    <property type="match status" value="1"/>
</dbReference>
<protein>
    <recommendedName>
        <fullName evidence="11">SBP-type domain-containing protein</fullName>
    </recommendedName>
</protein>
<evidence type="ECO:0000256" key="6">
    <source>
        <dbReference type="ARBA" id="ARBA00023125"/>
    </source>
</evidence>
<dbReference type="PANTHER" id="PTHR31251:SF207">
    <property type="entry name" value="SQUAMOSA PROMOTER-BINDING-LIKE PROTEIN 13A-RELATED"/>
    <property type="match status" value="1"/>
</dbReference>
<dbReference type="InterPro" id="IPR036893">
    <property type="entry name" value="SBP_sf"/>
</dbReference>
<dbReference type="Gene3D" id="4.10.1100.10">
    <property type="entry name" value="Transcription factor, SBP-box domain"/>
    <property type="match status" value="1"/>
</dbReference>
<evidence type="ECO:0000313" key="13">
    <source>
        <dbReference type="Proteomes" id="UP000583929"/>
    </source>
</evidence>